<sequence length="83" mass="8712">MFVTDVEGHTIRKITPAGLVTTLAGAWGLADGPGHEAKFKNPFGLAFDAAGNLYIADRTNNRIRKMNSVNVVSTFAGSAAGYA</sequence>
<proteinExistence type="predicted"/>
<dbReference type="Proteomes" id="UP000613030">
    <property type="component" value="Unassembled WGS sequence"/>
</dbReference>
<dbReference type="InterPro" id="IPR011042">
    <property type="entry name" value="6-blade_b-propeller_TolB-like"/>
</dbReference>
<dbReference type="Pfam" id="PF01436">
    <property type="entry name" value="NHL"/>
    <property type="match status" value="1"/>
</dbReference>
<dbReference type="InterPro" id="IPR001258">
    <property type="entry name" value="NHL_repeat"/>
</dbReference>
<dbReference type="Gene3D" id="2.120.10.30">
    <property type="entry name" value="TolB, C-terminal domain"/>
    <property type="match status" value="1"/>
</dbReference>
<gene>
    <name evidence="2" type="ORF">JI741_25515</name>
</gene>
<protein>
    <recommendedName>
        <fullName evidence="4">SMP-30/Gluconolactonase/LRE-like region domain-containing protein</fullName>
    </recommendedName>
</protein>
<keyword evidence="3" id="KW-1185">Reference proteome</keyword>
<name>A0ABS1KZC1_9BACT</name>
<evidence type="ECO:0000313" key="3">
    <source>
        <dbReference type="Proteomes" id="UP000613030"/>
    </source>
</evidence>
<evidence type="ECO:0000313" key="2">
    <source>
        <dbReference type="EMBL" id="MBL0744617.1"/>
    </source>
</evidence>
<comment type="caution">
    <text evidence="2">The sequence shown here is derived from an EMBL/GenBank/DDBJ whole genome shotgun (WGS) entry which is preliminary data.</text>
</comment>
<dbReference type="PANTHER" id="PTHR13833:SF71">
    <property type="entry name" value="NHL DOMAIN-CONTAINING PROTEIN"/>
    <property type="match status" value="1"/>
</dbReference>
<keyword evidence="1" id="KW-0677">Repeat</keyword>
<organism evidence="2 3">
    <name type="scientific">Chryseolinea lacunae</name>
    <dbReference type="NCBI Taxonomy" id="2801331"/>
    <lineage>
        <taxon>Bacteria</taxon>
        <taxon>Pseudomonadati</taxon>
        <taxon>Bacteroidota</taxon>
        <taxon>Cytophagia</taxon>
        <taxon>Cytophagales</taxon>
        <taxon>Fulvivirgaceae</taxon>
        <taxon>Chryseolinea</taxon>
    </lineage>
</organism>
<dbReference type="PANTHER" id="PTHR13833">
    <property type="match status" value="1"/>
</dbReference>
<dbReference type="EMBL" id="JAERRB010000011">
    <property type="protein sequence ID" value="MBL0744617.1"/>
    <property type="molecule type" value="Genomic_DNA"/>
</dbReference>
<dbReference type="SUPFAM" id="SSF63829">
    <property type="entry name" value="Calcium-dependent phosphotriesterase"/>
    <property type="match status" value="1"/>
</dbReference>
<accession>A0ABS1KZC1</accession>
<reference evidence="2 3" key="1">
    <citation type="submission" date="2021-01" db="EMBL/GenBank/DDBJ databases">
        <title>Chryseolinea sp. Jin1 Genome sequencing and assembly.</title>
        <authorList>
            <person name="Kim I."/>
        </authorList>
    </citation>
    <scope>NUCLEOTIDE SEQUENCE [LARGE SCALE GENOMIC DNA]</scope>
    <source>
        <strain evidence="2 3">Jin1</strain>
    </source>
</reference>
<evidence type="ECO:0000256" key="1">
    <source>
        <dbReference type="ARBA" id="ARBA00022737"/>
    </source>
</evidence>
<evidence type="ECO:0008006" key="4">
    <source>
        <dbReference type="Google" id="ProtNLM"/>
    </source>
</evidence>